<dbReference type="RefSeq" id="WP_184025915.1">
    <property type="nucleotide sequence ID" value="NZ_JACHFN010000002.1"/>
</dbReference>
<dbReference type="AlphaFoldDB" id="A0A7W8GDE6"/>
<feature type="domain" description="Calcineurin-like phosphoesterase" evidence="1">
    <location>
        <begin position="1"/>
        <end position="199"/>
    </location>
</feature>
<dbReference type="PIRSF" id="PIRSF033094">
    <property type="entry name" value="Pesterase_CT488"/>
    <property type="match status" value="1"/>
</dbReference>
<organism evidence="2 3">
    <name type="scientific">Deinococcus budaensis</name>
    <dbReference type="NCBI Taxonomy" id="1665626"/>
    <lineage>
        <taxon>Bacteria</taxon>
        <taxon>Thermotogati</taxon>
        <taxon>Deinococcota</taxon>
        <taxon>Deinococci</taxon>
        <taxon>Deinococcales</taxon>
        <taxon>Deinococcaceae</taxon>
        <taxon>Deinococcus</taxon>
    </lineage>
</organism>
<accession>A0A7W8GDE6</accession>
<dbReference type="PANTHER" id="PTHR31302:SF22">
    <property type="entry name" value="PHOSPHOESTERASE"/>
    <property type="match status" value="1"/>
</dbReference>
<dbReference type="EMBL" id="JACHFN010000002">
    <property type="protein sequence ID" value="MBB5233458.1"/>
    <property type="molecule type" value="Genomic_DNA"/>
</dbReference>
<keyword evidence="3" id="KW-1185">Reference proteome</keyword>
<dbReference type="PANTHER" id="PTHR31302">
    <property type="entry name" value="TRANSMEMBRANE PROTEIN WITH METALLOPHOSPHOESTERASE DOMAIN-RELATED"/>
    <property type="match status" value="1"/>
</dbReference>
<dbReference type="Pfam" id="PF00149">
    <property type="entry name" value="Metallophos"/>
    <property type="match status" value="1"/>
</dbReference>
<dbReference type="InterPro" id="IPR051158">
    <property type="entry name" value="Metallophosphoesterase_sf"/>
</dbReference>
<evidence type="ECO:0000259" key="1">
    <source>
        <dbReference type="Pfam" id="PF00149"/>
    </source>
</evidence>
<dbReference type="SUPFAM" id="SSF56300">
    <property type="entry name" value="Metallo-dependent phosphatases"/>
    <property type="match status" value="1"/>
</dbReference>
<comment type="caution">
    <text evidence="2">The sequence shown here is derived from an EMBL/GenBank/DDBJ whole genome shotgun (WGS) entry which is preliminary data.</text>
</comment>
<evidence type="ECO:0000313" key="3">
    <source>
        <dbReference type="Proteomes" id="UP000525389"/>
    </source>
</evidence>
<sequence length="245" mass="26392">MRVFAIADLHLATVTPKPMTVFGPNWAGHPEAIFRQWQEEVREDDLVLLPGDLSWAMRLPDALVDLAPVAALPGTKVLLRGNHDYWWPGAGKLRAALPPGMLAVHNDAVRVGRVVVCGSRGWLTPGHEALGDDDARLLRREAERLGLSVQAAARLRQPGDVLIVMLHYPPASPPYPPNPLTAVIEAARPDLIVYGHLHGAHPERALRSLGGIPAHLVAADVLKFRPKLLLDLGGAPDASPAPAES</sequence>
<name>A0A7W8GDE6_9DEIO</name>
<proteinExistence type="predicted"/>
<dbReference type="InterPro" id="IPR014578">
    <property type="entry name" value="Pesterase_CT488"/>
</dbReference>
<evidence type="ECO:0000313" key="2">
    <source>
        <dbReference type="EMBL" id="MBB5233458.1"/>
    </source>
</evidence>
<protein>
    <recommendedName>
        <fullName evidence="1">Calcineurin-like phosphoesterase domain-containing protein</fullName>
    </recommendedName>
</protein>
<dbReference type="Gene3D" id="3.60.21.10">
    <property type="match status" value="1"/>
</dbReference>
<dbReference type="GO" id="GO:0016787">
    <property type="term" value="F:hydrolase activity"/>
    <property type="evidence" value="ECO:0007669"/>
    <property type="project" value="InterPro"/>
</dbReference>
<gene>
    <name evidence="2" type="ORF">HNQ09_000875</name>
</gene>
<dbReference type="Proteomes" id="UP000525389">
    <property type="component" value="Unassembled WGS sequence"/>
</dbReference>
<dbReference type="InterPro" id="IPR004843">
    <property type="entry name" value="Calcineurin-like_PHP"/>
</dbReference>
<dbReference type="InterPro" id="IPR029052">
    <property type="entry name" value="Metallo-depent_PP-like"/>
</dbReference>
<reference evidence="2 3" key="1">
    <citation type="submission" date="2020-08" db="EMBL/GenBank/DDBJ databases">
        <title>Genomic Encyclopedia of Type Strains, Phase IV (KMG-IV): sequencing the most valuable type-strain genomes for metagenomic binning, comparative biology and taxonomic classification.</title>
        <authorList>
            <person name="Goeker M."/>
        </authorList>
    </citation>
    <scope>NUCLEOTIDE SEQUENCE [LARGE SCALE GENOMIC DNA]</scope>
    <source>
        <strain evidence="2 3">DSM 101791</strain>
    </source>
</reference>